<dbReference type="Proteomes" id="UP000000714">
    <property type="component" value="Segment"/>
</dbReference>
<dbReference type="RefSeq" id="YP_001469098.1">
    <property type="nucleotide sequence ID" value="NC_009817.1"/>
</dbReference>
<dbReference type="EMBL" id="DQ535032">
    <property type="protein sequence ID" value="ABG21642.1"/>
    <property type="molecule type" value="Genomic_DNA"/>
</dbReference>
<evidence type="ECO:0000313" key="1">
    <source>
        <dbReference type="EMBL" id="ABG21642.1"/>
    </source>
</evidence>
<reference evidence="1 2" key="1">
    <citation type="journal article" date="2007" name="Virology">
        <title>KSY1, a lactococcal phage with a T7-like transcription.</title>
        <authorList>
            <person name="Chopin A."/>
            <person name="Deveau H."/>
            <person name="Ehrlich S.D."/>
            <person name="Moineau S."/>
            <person name="Chopin M.C."/>
        </authorList>
    </citation>
    <scope>NUCLEOTIDE SEQUENCE</scope>
</reference>
<keyword evidence="2" id="KW-1185">Reference proteome</keyword>
<dbReference type="KEGG" id="vg:5602008"/>
<organism evidence="1 2">
    <name type="scientific">Lactococcus phage KSY1</name>
    <dbReference type="NCBI Taxonomy" id="2913972"/>
    <lineage>
        <taxon>Viruses</taxon>
        <taxon>Duplodnaviria</taxon>
        <taxon>Heunggongvirae</taxon>
        <taxon>Uroviricota</taxon>
        <taxon>Caudoviricetes</taxon>
        <taxon>Chopinvirus</taxon>
        <taxon>Chopinvirus KSY1</taxon>
    </lineage>
</organism>
<evidence type="ECO:0000313" key="2">
    <source>
        <dbReference type="Proteomes" id="UP000000714"/>
    </source>
</evidence>
<protein>
    <submittedName>
        <fullName evidence="1">Gp099</fullName>
    </submittedName>
</protein>
<sequence>MIDISDYTSYTSALQIAINQPTLIKGATDDMEEIAHIIELSQSNNAVPGIFYIIFCKMFNGKQNTVISNIDLLTLRFKASAEISIEGPLELWWWNNNKGDKYDKLIYPRNQRNKFNEM</sequence>
<proteinExistence type="predicted"/>
<name>A6MAG4_9CAUD</name>
<gene>
    <name evidence="1" type="ORF">KSY1p099</name>
</gene>
<dbReference type="GeneID" id="5602008"/>
<accession>A6MAG4</accession>